<protein>
    <submittedName>
        <fullName evidence="2">Uncharacterized protein</fullName>
    </submittedName>
</protein>
<reference evidence="3" key="1">
    <citation type="journal article" date="2017" name="Nat. Commun.">
        <title>The asparagus genome sheds light on the origin and evolution of a young Y chromosome.</title>
        <authorList>
            <person name="Harkess A."/>
            <person name="Zhou J."/>
            <person name="Xu C."/>
            <person name="Bowers J.E."/>
            <person name="Van der Hulst R."/>
            <person name="Ayyampalayam S."/>
            <person name="Mercati F."/>
            <person name="Riccardi P."/>
            <person name="McKain M.R."/>
            <person name="Kakrana A."/>
            <person name="Tang H."/>
            <person name="Ray J."/>
            <person name="Groenendijk J."/>
            <person name="Arikit S."/>
            <person name="Mathioni S.M."/>
            <person name="Nakano M."/>
            <person name="Shan H."/>
            <person name="Telgmann-Rauber A."/>
            <person name="Kanno A."/>
            <person name="Yue Z."/>
            <person name="Chen H."/>
            <person name="Li W."/>
            <person name="Chen Y."/>
            <person name="Xu X."/>
            <person name="Zhang Y."/>
            <person name="Luo S."/>
            <person name="Chen H."/>
            <person name="Gao J."/>
            <person name="Mao Z."/>
            <person name="Pires J.C."/>
            <person name="Luo M."/>
            <person name="Kudrna D."/>
            <person name="Wing R.A."/>
            <person name="Meyers B.C."/>
            <person name="Yi K."/>
            <person name="Kong H."/>
            <person name="Lavrijsen P."/>
            <person name="Sunseri F."/>
            <person name="Falavigna A."/>
            <person name="Ye Y."/>
            <person name="Leebens-Mack J.H."/>
            <person name="Chen G."/>
        </authorList>
    </citation>
    <scope>NUCLEOTIDE SEQUENCE [LARGE SCALE GENOMIC DNA]</scope>
    <source>
        <strain evidence="3">cv. DH0086</strain>
    </source>
</reference>
<dbReference type="AlphaFoldDB" id="A0A5P1F5R8"/>
<accession>A0A5P1F5R8</accession>
<feature type="transmembrane region" description="Helical" evidence="1">
    <location>
        <begin position="120"/>
        <end position="140"/>
    </location>
</feature>
<name>A0A5P1F5R8_ASPOF</name>
<dbReference type="EMBL" id="CM007384">
    <property type="protein sequence ID" value="ONK73454.1"/>
    <property type="molecule type" value="Genomic_DNA"/>
</dbReference>
<keyword evidence="3" id="KW-1185">Reference proteome</keyword>
<evidence type="ECO:0000313" key="3">
    <source>
        <dbReference type="Proteomes" id="UP000243459"/>
    </source>
</evidence>
<organism evidence="2 3">
    <name type="scientific">Asparagus officinalis</name>
    <name type="common">Garden asparagus</name>
    <dbReference type="NCBI Taxonomy" id="4686"/>
    <lineage>
        <taxon>Eukaryota</taxon>
        <taxon>Viridiplantae</taxon>
        <taxon>Streptophyta</taxon>
        <taxon>Embryophyta</taxon>
        <taxon>Tracheophyta</taxon>
        <taxon>Spermatophyta</taxon>
        <taxon>Magnoliopsida</taxon>
        <taxon>Liliopsida</taxon>
        <taxon>Asparagales</taxon>
        <taxon>Asparagaceae</taxon>
        <taxon>Asparagoideae</taxon>
        <taxon>Asparagus</taxon>
    </lineage>
</organism>
<feature type="transmembrane region" description="Helical" evidence="1">
    <location>
        <begin position="12"/>
        <end position="31"/>
    </location>
</feature>
<dbReference type="Gramene" id="ONK73454">
    <property type="protein sequence ID" value="ONK73454"/>
    <property type="gene ID" value="A4U43_C04F31660"/>
</dbReference>
<keyword evidence="1" id="KW-0472">Membrane</keyword>
<dbReference type="Proteomes" id="UP000243459">
    <property type="component" value="Chromosome 4"/>
</dbReference>
<evidence type="ECO:0000313" key="2">
    <source>
        <dbReference type="EMBL" id="ONK73454.1"/>
    </source>
</evidence>
<proteinExistence type="predicted"/>
<keyword evidence="1" id="KW-0812">Transmembrane</keyword>
<keyword evidence="1" id="KW-1133">Transmembrane helix</keyword>
<gene>
    <name evidence="2" type="ORF">A4U43_C04F31660</name>
</gene>
<sequence length="143" mass="15820">MPEPGLHVGSDLLVLGLGHLWLNLIITYFSVEFLSREFSAHSVEGHCSEAYASTDEPIPVPVAPQFVPGVPEELPRLVRKGERHSLRQLITDAPLVKDPSSTHPLRKPDYLFGDSIEDPAVVFLGITTTVATYTFLRFLATVR</sequence>
<evidence type="ECO:0000256" key="1">
    <source>
        <dbReference type="SAM" id="Phobius"/>
    </source>
</evidence>